<evidence type="ECO:0000313" key="2">
    <source>
        <dbReference type="EMBL" id="KAK8052437.1"/>
    </source>
</evidence>
<reference evidence="2 3" key="1">
    <citation type="submission" date="2023-01" db="EMBL/GenBank/DDBJ databases">
        <title>Analysis of 21 Apiospora genomes using comparative genomics revels a genus with tremendous synthesis potential of carbohydrate active enzymes and secondary metabolites.</title>
        <authorList>
            <person name="Sorensen T."/>
        </authorList>
    </citation>
    <scope>NUCLEOTIDE SEQUENCE [LARGE SCALE GENOMIC DNA]</scope>
    <source>
        <strain evidence="2 3">CBS 33761</strain>
    </source>
</reference>
<protein>
    <submittedName>
        <fullName evidence="2">Uncharacterized protein</fullName>
    </submittedName>
</protein>
<organism evidence="2 3">
    <name type="scientific">Apiospora rasikravindrae</name>
    <dbReference type="NCBI Taxonomy" id="990691"/>
    <lineage>
        <taxon>Eukaryota</taxon>
        <taxon>Fungi</taxon>
        <taxon>Dikarya</taxon>
        <taxon>Ascomycota</taxon>
        <taxon>Pezizomycotina</taxon>
        <taxon>Sordariomycetes</taxon>
        <taxon>Xylariomycetidae</taxon>
        <taxon>Amphisphaeriales</taxon>
        <taxon>Apiosporaceae</taxon>
        <taxon>Apiospora</taxon>
    </lineage>
</organism>
<dbReference type="Proteomes" id="UP001444661">
    <property type="component" value="Unassembled WGS sequence"/>
</dbReference>
<sequence>MPPHVGKLTYGSVRTAPSEGDDNEPFNKQPCVMASPRALNTRMVLDAGNRSTPSRRYSKSPEVSKRGAIYYAWWSTLGDLAKGQQSLEISNRRDQYLSWSILTGRPDSDPANLPAP</sequence>
<accession>A0ABR1U0M0</accession>
<feature type="region of interest" description="Disordered" evidence="1">
    <location>
        <begin position="1"/>
        <end position="30"/>
    </location>
</feature>
<dbReference type="EMBL" id="JAQQWK010000002">
    <property type="protein sequence ID" value="KAK8052437.1"/>
    <property type="molecule type" value="Genomic_DNA"/>
</dbReference>
<name>A0ABR1U0M0_9PEZI</name>
<gene>
    <name evidence="2" type="ORF">PG993_003822</name>
</gene>
<evidence type="ECO:0000313" key="3">
    <source>
        <dbReference type="Proteomes" id="UP001444661"/>
    </source>
</evidence>
<keyword evidence="3" id="KW-1185">Reference proteome</keyword>
<proteinExistence type="predicted"/>
<evidence type="ECO:0000256" key="1">
    <source>
        <dbReference type="SAM" id="MobiDB-lite"/>
    </source>
</evidence>
<comment type="caution">
    <text evidence="2">The sequence shown here is derived from an EMBL/GenBank/DDBJ whole genome shotgun (WGS) entry which is preliminary data.</text>
</comment>